<name>A0A6C0BGL3_9ZZZZ</name>
<dbReference type="EMBL" id="MN739158">
    <property type="protein sequence ID" value="QHS91306.1"/>
    <property type="molecule type" value="Genomic_DNA"/>
</dbReference>
<reference evidence="1" key="1">
    <citation type="journal article" date="2020" name="Nature">
        <title>Giant virus diversity and host interactions through global metagenomics.</title>
        <authorList>
            <person name="Schulz F."/>
            <person name="Roux S."/>
            <person name="Paez-Espino D."/>
            <person name="Jungbluth S."/>
            <person name="Walsh D.A."/>
            <person name="Denef V.J."/>
            <person name="McMahon K.D."/>
            <person name="Konstantinidis K.T."/>
            <person name="Eloe-Fadrosh E.A."/>
            <person name="Kyrpides N.C."/>
            <person name="Woyke T."/>
        </authorList>
    </citation>
    <scope>NUCLEOTIDE SEQUENCE</scope>
    <source>
        <strain evidence="1">GVMAG-M-3300013004-44</strain>
    </source>
</reference>
<organism evidence="1">
    <name type="scientific">viral metagenome</name>
    <dbReference type="NCBI Taxonomy" id="1070528"/>
    <lineage>
        <taxon>unclassified sequences</taxon>
        <taxon>metagenomes</taxon>
        <taxon>organismal metagenomes</taxon>
    </lineage>
</organism>
<dbReference type="AlphaFoldDB" id="A0A6C0BGL3"/>
<accession>A0A6C0BGL3</accession>
<proteinExistence type="predicted"/>
<protein>
    <submittedName>
        <fullName evidence="1">Uncharacterized protein</fullName>
    </submittedName>
</protein>
<evidence type="ECO:0000313" key="1">
    <source>
        <dbReference type="EMBL" id="QHS91306.1"/>
    </source>
</evidence>
<sequence length="229" mass="26163">MGTRKKSAPQCQCETSCNKPPIDGSPFCKVHQESCSRKSPLSGYEPDYNPSEYNKNLGIKESQNCFAYAFHQTDLPVDCTKTSCSAPFHQPGTRSGYPRWSDVNGKRCPDLIGRLLGDVPSIRLSSFTKKCPKKMTKAAVVTDENEDYHFYRQDSNGFWSHKPGSTDVTNQDADGRFIYDPQLASRKYDKSSLDYRNFCGYFCLPSRKRIKIQRAGRRKNTRKKRSLRK</sequence>